<dbReference type="SUPFAM" id="SSF69322">
    <property type="entry name" value="Tricorn protease domain 2"/>
    <property type="match status" value="1"/>
</dbReference>
<evidence type="ECO:0008006" key="3">
    <source>
        <dbReference type="Google" id="ProtNLM"/>
    </source>
</evidence>
<evidence type="ECO:0000313" key="1">
    <source>
        <dbReference type="EMBL" id="MDO6412828.1"/>
    </source>
</evidence>
<name>A0ABT8Y4J1_9SPHN</name>
<dbReference type="InterPro" id="IPR015943">
    <property type="entry name" value="WD40/YVTN_repeat-like_dom_sf"/>
</dbReference>
<accession>A0ABT8Y4J1</accession>
<dbReference type="RefSeq" id="WP_303539162.1">
    <property type="nucleotide sequence ID" value="NZ_JAUOTP010000001.1"/>
</dbReference>
<proteinExistence type="predicted"/>
<dbReference type="Gene3D" id="2.130.10.10">
    <property type="entry name" value="YVTN repeat-like/Quinoprotein amine dehydrogenase"/>
    <property type="match status" value="1"/>
</dbReference>
<organism evidence="1 2">
    <name type="scientific">Sphingomonas natans</name>
    <dbReference type="NCBI Taxonomy" id="3063330"/>
    <lineage>
        <taxon>Bacteria</taxon>
        <taxon>Pseudomonadati</taxon>
        <taxon>Pseudomonadota</taxon>
        <taxon>Alphaproteobacteria</taxon>
        <taxon>Sphingomonadales</taxon>
        <taxon>Sphingomonadaceae</taxon>
        <taxon>Sphingomonas</taxon>
    </lineage>
</organism>
<keyword evidence="2" id="KW-1185">Reference proteome</keyword>
<dbReference type="EMBL" id="JAUOTP010000001">
    <property type="protein sequence ID" value="MDO6412828.1"/>
    <property type="molecule type" value="Genomic_DNA"/>
</dbReference>
<reference evidence="1" key="1">
    <citation type="submission" date="2023-07" db="EMBL/GenBank/DDBJ databases">
        <authorList>
            <person name="Kim M."/>
        </authorList>
    </citation>
    <scope>NUCLEOTIDE SEQUENCE</scope>
    <source>
        <strain evidence="1">BIUV-7</strain>
    </source>
</reference>
<sequence>MANDVGRAFPSEKRIVVDKVAGAQLQLLTDDPAGGDSKIYQTHPQWAHDGRHIIFRSSKRSADGNAQAFAVDEASGSIVQLTDGPDVMTGSLNVARLTNELFYLRKSDGRWSLYAVDLDAVFRLAAAGRKGTGRFERRIATLPADYRDSGGWTLDADEKTAYFGVSRSEAPPRPPGQPVPQVPGGVRALDLKTGAWRTVIDAPFRMGHVQANPWVPGEILYCWETGGDAPQRMWIVRADGSGNRPLYPELPDDWVTHEVFIDRDHVMFNLMGHTPKLRQHMSGVIVVSLRDGTTENLGQTNWTDGRSFWHSGATPDGRWGLADDWNGTVWLLDRTNGQRTMLSTGHQMKPDHNHGDFSPDGTRILIQSGMLSQGKKLDLMTVPLPAWALQKTATGTIAK</sequence>
<protein>
    <recommendedName>
        <fullName evidence="3">Oligogalacturonide lyase</fullName>
    </recommendedName>
</protein>
<comment type="caution">
    <text evidence="1">The sequence shown here is derived from an EMBL/GenBank/DDBJ whole genome shotgun (WGS) entry which is preliminary data.</text>
</comment>
<evidence type="ECO:0000313" key="2">
    <source>
        <dbReference type="Proteomes" id="UP001169764"/>
    </source>
</evidence>
<gene>
    <name evidence="1" type="ORF">Q4F19_00390</name>
</gene>
<dbReference type="Proteomes" id="UP001169764">
    <property type="component" value="Unassembled WGS sequence"/>
</dbReference>